<organism evidence="2 3">
    <name type="scientific">Heterodera schachtii</name>
    <name type="common">Sugarbeet cyst nematode worm</name>
    <name type="synonym">Tylenchus schachtii</name>
    <dbReference type="NCBI Taxonomy" id="97005"/>
    <lineage>
        <taxon>Eukaryota</taxon>
        <taxon>Metazoa</taxon>
        <taxon>Ecdysozoa</taxon>
        <taxon>Nematoda</taxon>
        <taxon>Chromadorea</taxon>
        <taxon>Rhabditida</taxon>
        <taxon>Tylenchina</taxon>
        <taxon>Tylenchomorpha</taxon>
        <taxon>Tylenchoidea</taxon>
        <taxon>Heteroderidae</taxon>
        <taxon>Heteroderinae</taxon>
        <taxon>Heterodera</taxon>
    </lineage>
</organism>
<accession>A0ABD2KAQ3</accession>
<reference evidence="2 3" key="1">
    <citation type="submission" date="2024-10" db="EMBL/GenBank/DDBJ databases">
        <authorList>
            <person name="Kim D."/>
        </authorList>
    </citation>
    <scope>NUCLEOTIDE SEQUENCE [LARGE SCALE GENOMIC DNA]</scope>
    <source>
        <strain evidence="2">Taebaek</strain>
    </source>
</reference>
<dbReference type="Proteomes" id="UP001620645">
    <property type="component" value="Unassembled WGS sequence"/>
</dbReference>
<sequence length="89" mass="10814">MERMTEVRTKEEFFKLGTFLWLVDEHTQRGNRFSFKLVHQLWLTSSKWSWDSRGRKELPKNFNVLRAKERSGKRADQSKPIIEHGKWHN</sequence>
<comment type="caution">
    <text evidence="2">The sequence shown here is derived from an EMBL/GenBank/DDBJ whole genome shotgun (WGS) entry which is preliminary data.</text>
</comment>
<proteinExistence type="predicted"/>
<evidence type="ECO:0000256" key="1">
    <source>
        <dbReference type="SAM" id="MobiDB-lite"/>
    </source>
</evidence>
<evidence type="ECO:0000313" key="2">
    <source>
        <dbReference type="EMBL" id="KAL3100004.1"/>
    </source>
</evidence>
<keyword evidence="3" id="KW-1185">Reference proteome</keyword>
<gene>
    <name evidence="2" type="ORF">niasHS_001930</name>
</gene>
<dbReference type="EMBL" id="JBICCN010000037">
    <property type="protein sequence ID" value="KAL3100004.1"/>
    <property type="molecule type" value="Genomic_DNA"/>
</dbReference>
<name>A0ABD2KAQ3_HETSC</name>
<protein>
    <submittedName>
        <fullName evidence="2">Uncharacterized protein</fullName>
    </submittedName>
</protein>
<dbReference type="AlphaFoldDB" id="A0ABD2KAQ3"/>
<feature type="region of interest" description="Disordered" evidence="1">
    <location>
        <begin position="69"/>
        <end position="89"/>
    </location>
</feature>
<evidence type="ECO:0000313" key="3">
    <source>
        <dbReference type="Proteomes" id="UP001620645"/>
    </source>
</evidence>